<feature type="signal peptide" evidence="1">
    <location>
        <begin position="1"/>
        <end position="23"/>
    </location>
</feature>
<evidence type="ECO:0000313" key="3">
    <source>
        <dbReference type="Proteomes" id="UP000420562"/>
    </source>
</evidence>
<sequence length="438" mass="48097">MKKALCRLLSAVSLLALPATASAAETAVDSTTIFRFEQRDISGASKQDFMPATQFLGLDVEKLADGNLSLHFSGWGRADLADKSYNNDKVDGSFTYGYLQYRFKEANATVRLGRLFVHEGIANEQVDGISARTDLPLGFGLSAFGGATVHTKHLYGEKSDGKGDSIIGGRATYRYKGFLELGASAVYEDNAPKLINYANATHRLLGGDIWLTPHRMVEIMGHSSYNTETRTLAEHSYLLNLKPLRNLVVTGEFNEYRDRGYLNSWAMFSGAALNPADKSRSLGGSASYDIAKNVELAADYKHYTRELGNADRYGINGRFGFLNNTVRTGIGYHYLRAGSGFAIGTTPSASYHELHAFALHDSATYFAALDGIDYIFKDKVYNEKSAWEGTASLGYHITPALALSGDVSYGRNPQFTEEIKGLVRLTYTTTFDSKRGKK</sequence>
<name>A0A7J4ZUW8_9BACT</name>
<dbReference type="Proteomes" id="UP000420562">
    <property type="component" value="Unassembled WGS sequence"/>
</dbReference>
<keyword evidence="3" id="KW-1185">Reference proteome</keyword>
<organism evidence="2 3">
    <name type="scientific">Oryzomonas japonica</name>
    <dbReference type="NCBI Taxonomy" id="2603858"/>
    <lineage>
        <taxon>Bacteria</taxon>
        <taxon>Pseudomonadati</taxon>
        <taxon>Thermodesulfobacteriota</taxon>
        <taxon>Desulfuromonadia</taxon>
        <taxon>Geobacterales</taxon>
        <taxon>Geobacteraceae</taxon>
        <taxon>Oryzomonas</taxon>
    </lineage>
</organism>
<comment type="caution">
    <text evidence="2">The sequence shown here is derived from an EMBL/GenBank/DDBJ whole genome shotgun (WGS) entry which is preliminary data.</text>
</comment>
<gene>
    <name evidence="2" type="ORF">F6V25_00650</name>
</gene>
<dbReference type="AlphaFoldDB" id="A0A7J4ZUW8"/>
<feature type="chain" id="PRO_5029533357" description="Outer membrane porin, OprD family" evidence="1">
    <location>
        <begin position="24"/>
        <end position="438"/>
    </location>
</feature>
<accession>A0A7J4ZUW8</accession>
<reference evidence="2 3" key="1">
    <citation type="submission" date="2019-09" db="EMBL/GenBank/DDBJ databases">
        <title>Geobacter sp. Red96, a novel strain isolated from paddy soil.</title>
        <authorList>
            <person name="Xu Z."/>
            <person name="Masuda Y."/>
            <person name="Itoh H."/>
            <person name="Senoo K."/>
        </authorList>
    </citation>
    <scope>NUCLEOTIDE SEQUENCE [LARGE SCALE GENOMIC DNA]</scope>
    <source>
        <strain evidence="2 3">Red96</strain>
    </source>
</reference>
<proteinExistence type="predicted"/>
<dbReference type="SUPFAM" id="SSF56935">
    <property type="entry name" value="Porins"/>
    <property type="match status" value="1"/>
</dbReference>
<dbReference type="EMBL" id="VZQZ01000001">
    <property type="protein sequence ID" value="KAB0667243.1"/>
    <property type="molecule type" value="Genomic_DNA"/>
</dbReference>
<dbReference type="RefSeq" id="WP_151126229.1">
    <property type="nucleotide sequence ID" value="NZ_VZQZ01000001.1"/>
</dbReference>
<evidence type="ECO:0008006" key="4">
    <source>
        <dbReference type="Google" id="ProtNLM"/>
    </source>
</evidence>
<keyword evidence="1" id="KW-0732">Signal</keyword>
<evidence type="ECO:0000313" key="2">
    <source>
        <dbReference type="EMBL" id="KAB0667243.1"/>
    </source>
</evidence>
<evidence type="ECO:0000256" key="1">
    <source>
        <dbReference type="SAM" id="SignalP"/>
    </source>
</evidence>
<protein>
    <recommendedName>
        <fullName evidence="4">Outer membrane porin, OprD family</fullName>
    </recommendedName>
</protein>